<dbReference type="EMBL" id="JAGPYM010000021">
    <property type="protein sequence ID" value="KAH6884224.1"/>
    <property type="molecule type" value="Genomic_DNA"/>
</dbReference>
<feature type="region of interest" description="Disordered" evidence="1">
    <location>
        <begin position="183"/>
        <end position="204"/>
    </location>
</feature>
<feature type="compositionally biased region" description="Polar residues" evidence="1">
    <location>
        <begin position="191"/>
        <end position="204"/>
    </location>
</feature>
<dbReference type="AlphaFoldDB" id="A0A9P8VXX7"/>
<keyword evidence="3" id="KW-1185">Reference proteome</keyword>
<evidence type="ECO:0000256" key="1">
    <source>
        <dbReference type="SAM" id="MobiDB-lite"/>
    </source>
</evidence>
<comment type="caution">
    <text evidence="2">The sequence shown here is derived from an EMBL/GenBank/DDBJ whole genome shotgun (WGS) entry which is preliminary data.</text>
</comment>
<evidence type="ECO:0000313" key="3">
    <source>
        <dbReference type="Proteomes" id="UP000777438"/>
    </source>
</evidence>
<name>A0A9P8VXX7_9HYPO</name>
<accession>A0A9P8VXX7</accession>
<proteinExistence type="predicted"/>
<evidence type="ECO:0000313" key="2">
    <source>
        <dbReference type="EMBL" id="KAH6884224.1"/>
    </source>
</evidence>
<dbReference type="Proteomes" id="UP000777438">
    <property type="component" value="Unassembled WGS sequence"/>
</dbReference>
<sequence>MSAYMIDGGLWLACDRSNAVMASRLLREDDETKKPVLGHFTGYDLNAHPMAVFPHQDLIILQPHSLDELSWGSLNRRVLFGPQSRGFCAINGMKNIALPFDPAWVKPKTAVEGMFAYFANACLTSLTLDKVWVVDYRFRRRHTAQTRLQSKLSEGQAFYQRDCRFVEVRRIDHHACATRTSLSKENPGMMSRTSSGTATPLSMW</sequence>
<gene>
    <name evidence="2" type="ORF">B0T10DRAFT_493777</name>
</gene>
<protein>
    <submittedName>
        <fullName evidence="2">Uncharacterized protein</fullName>
    </submittedName>
</protein>
<dbReference type="OrthoDB" id="3596450at2759"/>
<organism evidence="2 3">
    <name type="scientific">Thelonectria olida</name>
    <dbReference type="NCBI Taxonomy" id="1576542"/>
    <lineage>
        <taxon>Eukaryota</taxon>
        <taxon>Fungi</taxon>
        <taxon>Dikarya</taxon>
        <taxon>Ascomycota</taxon>
        <taxon>Pezizomycotina</taxon>
        <taxon>Sordariomycetes</taxon>
        <taxon>Hypocreomycetidae</taxon>
        <taxon>Hypocreales</taxon>
        <taxon>Nectriaceae</taxon>
        <taxon>Thelonectria</taxon>
    </lineage>
</organism>
<reference evidence="2 3" key="1">
    <citation type="journal article" date="2021" name="Nat. Commun.">
        <title>Genetic determinants of endophytism in the Arabidopsis root mycobiome.</title>
        <authorList>
            <person name="Mesny F."/>
            <person name="Miyauchi S."/>
            <person name="Thiergart T."/>
            <person name="Pickel B."/>
            <person name="Atanasova L."/>
            <person name="Karlsson M."/>
            <person name="Huettel B."/>
            <person name="Barry K.W."/>
            <person name="Haridas S."/>
            <person name="Chen C."/>
            <person name="Bauer D."/>
            <person name="Andreopoulos W."/>
            <person name="Pangilinan J."/>
            <person name="LaButti K."/>
            <person name="Riley R."/>
            <person name="Lipzen A."/>
            <person name="Clum A."/>
            <person name="Drula E."/>
            <person name="Henrissat B."/>
            <person name="Kohler A."/>
            <person name="Grigoriev I.V."/>
            <person name="Martin F.M."/>
            <person name="Hacquard S."/>
        </authorList>
    </citation>
    <scope>NUCLEOTIDE SEQUENCE [LARGE SCALE GENOMIC DNA]</scope>
    <source>
        <strain evidence="2 3">MPI-CAGE-CH-0241</strain>
    </source>
</reference>